<dbReference type="Proteomes" id="UP000673691">
    <property type="component" value="Unassembled WGS sequence"/>
</dbReference>
<dbReference type="InterPro" id="IPR009071">
    <property type="entry name" value="HMG_box_dom"/>
</dbReference>
<feature type="region of interest" description="Disordered" evidence="3">
    <location>
        <begin position="477"/>
        <end position="616"/>
    </location>
</feature>
<dbReference type="SMART" id="SM00398">
    <property type="entry name" value="HMG"/>
    <property type="match status" value="1"/>
</dbReference>
<reference evidence="5 6" key="1">
    <citation type="journal article" name="Sci. Rep.">
        <title>Genome-scale phylogenetic analyses confirm Olpidium as the closest living zoosporic fungus to the non-flagellated, terrestrial fungi.</title>
        <authorList>
            <person name="Chang Y."/>
            <person name="Rochon D."/>
            <person name="Sekimoto S."/>
            <person name="Wang Y."/>
            <person name="Chovatia M."/>
            <person name="Sandor L."/>
            <person name="Salamov A."/>
            <person name="Grigoriev I.V."/>
            <person name="Stajich J.E."/>
            <person name="Spatafora J.W."/>
        </authorList>
    </citation>
    <scope>NUCLEOTIDE SEQUENCE [LARGE SCALE GENOMIC DNA]</scope>
    <source>
        <strain evidence="5">S191</strain>
    </source>
</reference>
<keyword evidence="1 2" id="KW-0238">DNA-binding</keyword>
<dbReference type="GO" id="GO:0005634">
    <property type="term" value="C:nucleus"/>
    <property type="evidence" value="ECO:0007669"/>
    <property type="project" value="UniProtKB-UniRule"/>
</dbReference>
<dbReference type="OrthoDB" id="6247875at2759"/>
<accession>A0A8H7ZRX6</accession>
<evidence type="ECO:0000259" key="4">
    <source>
        <dbReference type="PROSITE" id="PS50118"/>
    </source>
</evidence>
<dbReference type="InterPro" id="IPR050342">
    <property type="entry name" value="HMGB"/>
</dbReference>
<feature type="compositionally biased region" description="Low complexity" evidence="3">
    <location>
        <begin position="382"/>
        <end position="396"/>
    </location>
</feature>
<proteinExistence type="predicted"/>
<feature type="region of interest" description="Disordered" evidence="3">
    <location>
        <begin position="380"/>
        <end position="403"/>
    </location>
</feature>
<feature type="region of interest" description="Disordered" evidence="3">
    <location>
        <begin position="203"/>
        <end position="232"/>
    </location>
</feature>
<feature type="DNA-binding region" description="HMG box" evidence="2">
    <location>
        <begin position="610"/>
        <end position="675"/>
    </location>
</feature>
<evidence type="ECO:0000256" key="1">
    <source>
        <dbReference type="ARBA" id="ARBA00023125"/>
    </source>
</evidence>
<gene>
    <name evidence="5" type="ORF">BJ554DRAFT_1679</name>
</gene>
<feature type="compositionally biased region" description="Pro residues" evidence="3">
    <location>
        <begin position="214"/>
        <end position="225"/>
    </location>
</feature>
<sequence>PRPPPPPVRGKGRIATLSLALPLSRSLHPAVTRLRMAPPLLLRMAACAAAAAALTSAAAALTSAAAAAAGESPPAADEARGADAAAGLLDWVPEEAIPAELVEAATSAPGETGLFVLFANGVRVRAAGACVGSGGPLAGDAAWRFRQQQRHQLAAGAGRPGRSQQRPCGDSGIPATFGAVAAARFLGAVPDLPACEPGPAAIAGGAAGARRSPWVPPPPPPPPPSAAEGRAGRWGVPGAAAAAAAVAAAPFTGRGNHHPLGDAAGGRGGFVRLPRGLLFDGAGDGRKETAAAALPLGDGLEAPAERGVAAPAARPQQHRLASAAYEVSSSALPADDLLLQTGLFDGRGLAADLLRGVPRHFPKQTGRRYSMDEVLTRTAAVQQQQQQQRQQQQQQQQHRRMLLSSKGARANQHIAALRLGAAMGVHISTGLDRTRCGAPQPSSSSETPITLDGAPQVGPETCCRPAFGTLPSARVEFTPPQAVTSPLEAVPPYPWEGEGRRPPELARGMPNPGRSPSTQAAARNAEEPKPQRVAEKPAPADPARKRSFSPAPGPEGRNALAAKSPDRRRPEEEPADAGRARRARARRQPAAAARRKRAARKERKKSPNAPKKPLTPFFSFYCGIARTAGDGARQGLTSTAAGELWKTLTEEQKEPWVRESEQDRLRYVAEKEAYMGTRQQDP</sequence>
<dbReference type="SUPFAM" id="SSF47095">
    <property type="entry name" value="HMG-box"/>
    <property type="match status" value="1"/>
</dbReference>
<dbReference type="EMBL" id="JAEFCI010008904">
    <property type="protein sequence ID" value="KAG5458155.1"/>
    <property type="molecule type" value="Genomic_DNA"/>
</dbReference>
<organism evidence="5 6">
    <name type="scientific">Olpidium bornovanus</name>
    <dbReference type="NCBI Taxonomy" id="278681"/>
    <lineage>
        <taxon>Eukaryota</taxon>
        <taxon>Fungi</taxon>
        <taxon>Fungi incertae sedis</taxon>
        <taxon>Olpidiomycota</taxon>
        <taxon>Olpidiomycotina</taxon>
        <taxon>Olpidiomycetes</taxon>
        <taxon>Olpidiales</taxon>
        <taxon>Olpidiaceae</taxon>
        <taxon>Olpidium</taxon>
    </lineage>
</organism>
<feature type="compositionally biased region" description="Basic and acidic residues" evidence="3">
    <location>
        <begin position="524"/>
        <end position="535"/>
    </location>
</feature>
<feature type="non-terminal residue" evidence="5">
    <location>
        <position position="1"/>
    </location>
</feature>
<feature type="domain" description="HMG box" evidence="4">
    <location>
        <begin position="610"/>
        <end position="675"/>
    </location>
</feature>
<dbReference type="PANTHER" id="PTHR48112:SF22">
    <property type="entry name" value="MITOCHONDRIAL TRANSCRIPTION FACTOR A, ISOFORM B"/>
    <property type="match status" value="1"/>
</dbReference>
<feature type="non-terminal residue" evidence="5">
    <location>
        <position position="682"/>
    </location>
</feature>
<comment type="caution">
    <text evidence="5">The sequence shown here is derived from an EMBL/GenBank/DDBJ whole genome shotgun (WGS) entry which is preliminary data.</text>
</comment>
<evidence type="ECO:0000313" key="5">
    <source>
        <dbReference type="EMBL" id="KAG5458155.1"/>
    </source>
</evidence>
<dbReference type="InterPro" id="IPR036910">
    <property type="entry name" value="HMG_box_dom_sf"/>
</dbReference>
<dbReference type="PANTHER" id="PTHR48112">
    <property type="entry name" value="HIGH MOBILITY GROUP PROTEIN DSP1"/>
    <property type="match status" value="1"/>
</dbReference>
<name>A0A8H7ZRX6_9FUNG</name>
<evidence type="ECO:0000256" key="3">
    <source>
        <dbReference type="SAM" id="MobiDB-lite"/>
    </source>
</evidence>
<keyword evidence="2" id="KW-0539">Nucleus</keyword>
<protein>
    <recommendedName>
        <fullName evidence="4">HMG box domain-containing protein</fullName>
    </recommendedName>
</protein>
<dbReference type="PROSITE" id="PS50118">
    <property type="entry name" value="HMG_BOX_2"/>
    <property type="match status" value="1"/>
</dbReference>
<evidence type="ECO:0000256" key="2">
    <source>
        <dbReference type="PROSITE-ProRule" id="PRU00267"/>
    </source>
</evidence>
<evidence type="ECO:0000313" key="6">
    <source>
        <dbReference type="Proteomes" id="UP000673691"/>
    </source>
</evidence>
<feature type="region of interest" description="Disordered" evidence="3">
    <location>
        <begin position="433"/>
        <end position="457"/>
    </location>
</feature>
<dbReference type="GO" id="GO:0003677">
    <property type="term" value="F:DNA binding"/>
    <property type="evidence" value="ECO:0007669"/>
    <property type="project" value="UniProtKB-UniRule"/>
</dbReference>
<dbReference type="Gene3D" id="1.10.30.10">
    <property type="entry name" value="High mobility group box domain"/>
    <property type="match status" value="1"/>
</dbReference>
<keyword evidence="6" id="KW-1185">Reference proteome</keyword>
<feature type="compositionally biased region" description="Basic and acidic residues" evidence="3">
    <location>
        <begin position="564"/>
        <end position="579"/>
    </location>
</feature>
<dbReference type="AlphaFoldDB" id="A0A8H7ZRX6"/>
<feature type="compositionally biased region" description="Basic residues" evidence="3">
    <location>
        <begin position="580"/>
        <end position="606"/>
    </location>
</feature>